<dbReference type="InterPro" id="IPR013945">
    <property type="entry name" value="Pkr1"/>
</dbReference>
<dbReference type="PANTHER" id="PTHR28251">
    <property type="entry name" value="V-TYPE ATPASE ASSEMBLY FACTOR PKR1"/>
    <property type="match status" value="1"/>
</dbReference>
<keyword evidence="2" id="KW-1133">Transmembrane helix</keyword>
<comment type="caution">
    <text evidence="3">The sequence shown here is derived from an EMBL/GenBank/DDBJ whole genome shotgun (WGS) entry which is preliminary data.</text>
</comment>
<organism evidence="3 4">
    <name type="scientific">Ogataea philodendri</name>
    <dbReference type="NCBI Taxonomy" id="1378263"/>
    <lineage>
        <taxon>Eukaryota</taxon>
        <taxon>Fungi</taxon>
        <taxon>Dikarya</taxon>
        <taxon>Ascomycota</taxon>
        <taxon>Saccharomycotina</taxon>
        <taxon>Pichiomycetes</taxon>
        <taxon>Pichiales</taxon>
        <taxon>Pichiaceae</taxon>
        <taxon>Ogataea</taxon>
    </lineage>
</organism>
<evidence type="ECO:0008006" key="5">
    <source>
        <dbReference type="Google" id="ProtNLM"/>
    </source>
</evidence>
<evidence type="ECO:0000313" key="4">
    <source>
        <dbReference type="Proteomes" id="UP000769157"/>
    </source>
</evidence>
<dbReference type="RefSeq" id="XP_046061127.1">
    <property type="nucleotide sequence ID" value="XM_046205155.1"/>
</dbReference>
<dbReference type="PANTHER" id="PTHR28251:SF1">
    <property type="entry name" value="V-TYPE ATPASE ASSEMBLY FACTOR PKR1"/>
    <property type="match status" value="1"/>
</dbReference>
<keyword evidence="2" id="KW-0472">Membrane</keyword>
<evidence type="ECO:0000313" key="3">
    <source>
        <dbReference type="EMBL" id="KAH3665923.1"/>
    </source>
</evidence>
<proteinExistence type="predicted"/>
<accession>A0A9P8P5K8</accession>
<dbReference type="GO" id="GO:0005789">
    <property type="term" value="C:endoplasmic reticulum membrane"/>
    <property type="evidence" value="ECO:0007669"/>
    <property type="project" value="TreeGrafter"/>
</dbReference>
<reference evidence="3" key="1">
    <citation type="journal article" date="2021" name="Open Biol.">
        <title>Shared evolutionary footprints suggest mitochondrial oxidative damage underlies multiple complex I losses in fungi.</title>
        <authorList>
            <person name="Schikora-Tamarit M.A."/>
            <person name="Marcet-Houben M."/>
            <person name="Nosek J."/>
            <person name="Gabaldon T."/>
        </authorList>
    </citation>
    <scope>NUCLEOTIDE SEQUENCE</scope>
    <source>
        <strain evidence="3">CBS6075</strain>
    </source>
</reference>
<sequence>MSFIADLWDSVFQPGTTPTLVAATHISFACLIISLVVMIFLSRSIHFVNLLVISLLLWGSVTWFIGEIAREKAKLQQEGSTDKQDAPKEPSDSKKEK</sequence>
<protein>
    <recommendedName>
        <fullName evidence="5">V-type ATPase assembly factor PKR1</fullName>
    </recommendedName>
</protein>
<name>A0A9P8P5K8_9ASCO</name>
<dbReference type="AlphaFoldDB" id="A0A9P8P5K8"/>
<feature type="region of interest" description="Disordered" evidence="1">
    <location>
        <begin position="74"/>
        <end position="97"/>
    </location>
</feature>
<dbReference type="OrthoDB" id="9626941at2759"/>
<keyword evidence="4" id="KW-1185">Reference proteome</keyword>
<dbReference type="Pfam" id="PF08636">
    <property type="entry name" value="Pkr1"/>
    <property type="match status" value="1"/>
</dbReference>
<feature type="transmembrane region" description="Helical" evidence="2">
    <location>
        <begin position="20"/>
        <end position="41"/>
    </location>
</feature>
<dbReference type="GeneID" id="70236077"/>
<feature type="transmembrane region" description="Helical" evidence="2">
    <location>
        <begin position="48"/>
        <end position="66"/>
    </location>
</feature>
<dbReference type="GO" id="GO:0070072">
    <property type="term" value="P:vacuolar proton-transporting V-type ATPase complex assembly"/>
    <property type="evidence" value="ECO:0007669"/>
    <property type="project" value="InterPro"/>
</dbReference>
<reference evidence="3" key="2">
    <citation type="submission" date="2021-01" db="EMBL/GenBank/DDBJ databases">
        <authorList>
            <person name="Schikora-Tamarit M.A."/>
        </authorList>
    </citation>
    <scope>NUCLEOTIDE SEQUENCE</scope>
    <source>
        <strain evidence="3">CBS6075</strain>
    </source>
</reference>
<evidence type="ECO:0000256" key="2">
    <source>
        <dbReference type="SAM" id="Phobius"/>
    </source>
</evidence>
<gene>
    <name evidence="3" type="ORF">OGAPHI_004112</name>
</gene>
<dbReference type="Proteomes" id="UP000769157">
    <property type="component" value="Unassembled WGS sequence"/>
</dbReference>
<evidence type="ECO:0000256" key="1">
    <source>
        <dbReference type="SAM" id="MobiDB-lite"/>
    </source>
</evidence>
<keyword evidence="2" id="KW-0812">Transmembrane</keyword>
<dbReference type="EMBL" id="JAEUBE010000295">
    <property type="protein sequence ID" value="KAH3665923.1"/>
    <property type="molecule type" value="Genomic_DNA"/>
</dbReference>